<keyword evidence="5 7" id="KW-1133">Transmembrane helix</keyword>
<keyword evidence="10" id="KW-1185">Reference proteome</keyword>
<evidence type="ECO:0000256" key="6">
    <source>
        <dbReference type="ARBA" id="ARBA00023136"/>
    </source>
</evidence>
<comment type="similarity">
    <text evidence="2">Belongs to the acyltransferase 3 family.</text>
</comment>
<evidence type="ECO:0000256" key="1">
    <source>
        <dbReference type="ARBA" id="ARBA00004651"/>
    </source>
</evidence>
<keyword evidence="4 7" id="KW-0812">Transmembrane</keyword>
<evidence type="ECO:0000256" key="5">
    <source>
        <dbReference type="ARBA" id="ARBA00022989"/>
    </source>
</evidence>
<accession>A0ABQ6JDF5</accession>
<dbReference type="Pfam" id="PF01757">
    <property type="entry name" value="Acyl_transf_3"/>
    <property type="match status" value="1"/>
</dbReference>
<gene>
    <name evidence="9" type="ORF">GCM10025868_14660</name>
</gene>
<feature type="transmembrane region" description="Helical" evidence="7">
    <location>
        <begin position="185"/>
        <end position="205"/>
    </location>
</feature>
<proteinExistence type="inferred from homology"/>
<dbReference type="PANTHER" id="PTHR40074">
    <property type="entry name" value="O-ACETYLTRANSFERASE WECH"/>
    <property type="match status" value="1"/>
</dbReference>
<reference evidence="10" key="1">
    <citation type="journal article" date="2019" name="Int. J. Syst. Evol. Microbiol.">
        <title>The Global Catalogue of Microorganisms (GCM) 10K type strain sequencing project: providing services to taxonomists for standard genome sequencing and annotation.</title>
        <authorList>
            <consortium name="The Broad Institute Genomics Platform"/>
            <consortium name="The Broad Institute Genome Sequencing Center for Infectious Disease"/>
            <person name="Wu L."/>
            <person name="Ma J."/>
        </authorList>
    </citation>
    <scope>NUCLEOTIDE SEQUENCE [LARGE SCALE GENOMIC DNA]</scope>
    <source>
        <strain evidence="10">NBRC 108730</strain>
    </source>
</reference>
<comment type="caution">
    <text evidence="9">The sequence shown here is derived from an EMBL/GenBank/DDBJ whole genome shotgun (WGS) entry which is preliminary data.</text>
</comment>
<feature type="transmembrane region" description="Helical" evidence="7">
    <location>
        <begin position="162"/>
        <end position="179"/>
    </location>
</feature>
<keyword evidence="3" id="KW-1003">Cell membrane</keyword>
<dbReference type="Proteomes" id="UP001157017">
    <property type="component" value="Unassembled WGS sequence"/>
</dbReference>
<evidence type="ECO:0000313" key="9">
    <source>
        <dbReference type="EMBL" id="GMA86216.1"/>
    </source>
</evidence>
<feature type="transmembrane region" description="Helical" evidence="7">
    <location>
        <begin position="20"/>
        <end position="40"/>
    </location>
</feature>
<dbReference type="PANTHER" id="PTHR40074:SF4">
    <property type="entry name" value="INNER MEMBRANE PROTEIN YCFT"/>
    <property type="match status" value="1"/>
</dbReference>
<evidence type="ECO:0000256" key="7">
    <source>
        <dbReference type="SAM" id="Phobius"/>
    </source>
</evidence>
<dbReference type="InterPro" id="IPR002656">
    <property type="entry name" value="Acyl_transf_3_dom"/>
</dbReference>
<feature type="transmembrane region" description="Helical" evidence="7">
    <location>
        <begin position="140"/>
        <end position="157"/>
    </location>
</feature>
<comment type="subcellular location">
    <subcellularLocation>
        <location evidence="1">Cell membrane</location>
        <topology evidence="1">Multi-pass membrane protein</topology>
    </subcellularLocation>
</comment>
<feature type="transmembrane region" description="Helical" evidence="7">
    <location>
        <begin position="99"/>
        <end position="120"/>
    </location>
</feature>
<sequence length="312" mass="33078">MSEPATPVAAPSARLDWVDAARGACVFAVVLFHVTLWHVLPLLSREHDPATQALRQVNAYLGSLRMPLLLLISGLLAASTLRRGLGDGKVRLRIAFNAYLYLVWLVVYTVFYLSATPAGTPHRIDSLGEAARRLVLPETPLWYVFAMALYAAVLAALHRVPPLAVLVGLAVLSVVTSAVSDGDGLAVKVPLAVFFAAGVYGAATAREPRREPRRSPAAAGRGRRVRDGARRQACRCRTRSTACCCSCAAPPSPSSACSWSPGSCSGRRPAASGRRSAGAPCRSTCCTCPSSRCCPPSAPTAVRSATWCAPRR</sequence>
<protein>
    <recommendedName>
        <fullName evidence="8">Acyltransferase 3 domain-containing protein</fullName>
    </recommendedName>
</protein>
<keyword evidence="6 7" id="KW-0472">Membrane</keyword>
<evidence type="ECO:0000259" key="8">
    <source>
        <dbReference type="Pfam" id="PF01757"/>
    </source>
</evidence>
<dbReference type="EMBL" id="BSUZ01000001">
    <property type="protein sequence ID" value="GMA86216.1"/>
    <property type="molecule type" value="Genomic_DNA"/>
</dbReference>
<organism evidence="9 10">
    <name type="scientific">Angustibacter aerolatus</name>
    <dbReference type="NCBI Taxonomy" id="1162965"/>
    <lineage>
        <taxon>Bacteria</taxon>
        <taxon>Bacillati</taxon>
        <taxon>Actinomycetota</taxon>
        <taxon>Actinomycetes</taxon>
        <taxon>Kineosporiales</taxon>
        <taxon>Kineosporiaceae</taxon>
    </lineage>
</organism>
<evidence type="ECO:0000313" key="10">
    <source>
        <dbReference type="Proteomes" id="UP001157017"/>
    </source>
</evidence>
<name>A0ABQ6JDF5_9ACTN</name>
<evidence type="ECO:0000256" key="4">
    <source>
        <dbReference type="ARBA" id="ARBA00022692"/>
    </source>
</evidence>
<evidence type="ECO:0000256" key="2">
    <source>
        <dbReference type="ARBA" id="ARBA00007400"/>
    </source>
</evidence>
<evidence type="ECO:0000256" key="3">
    <source>
        <dbReference type="ARBA" id="ARBA00022475"/>
    </source>
</evidence>
<feature type="domain" description="Acyltransferase 3" evidence="8">
    <location>
        <begin position="16"/>
        <end position="214"/>
    </location>
</feature>
<feature type="transmembrane region" description="Helical" evidence="7">
    <location>
        <begin position="60"/>
        <end position="78"/>
    </location>
</feature>